<evidence type="ECO:0000256" key="1">
    <source>
        <dbReference type="SAM" id="Phobius"/>
    </source>
</evidence>
<keyword evidence="1" id="KW-0812">Transmembrane</keyword>
<accession>A0A059Y1X7</accession>
<evidence type="ECO:0000313" key="3">
    <source>
        <dbReference type="Proteomes" id="UP000027059"/>
    </source>
</evidence>
<protein>
    <submittedName>
        <fullName evidence="2">Uncharacterized protein</fullName>
    </submittedName>
</protein>
<dbReference type="KEGG" id="lfp:Y981_02590"/>
<organism evidence="2 3">
    <name type="scientific">Leptospirillum ferriphilum YSK</name>
    <dbReference type="NCBI Taxonomy" id="1441628"/>
    <lineage>
        <taxon>Bacteria</taxon>
        <taxon>Pseudomonadati</taxon>
        <taxon>Nitrospirota</taxon>
        <taxon>Nitrospiria</taxon>
        <taxon>Nitrospirales</taxon>
        <taxon>Nitrospiraceae</taxon>
        <taxon>Leptospirillum</taxon>
    </lineage>
</organism>
<reference evidence="3" key="1">
    <citation type="submission" date="2014-02" db="EMBL/GenBank/DDBJ databases">
        <title>Complete genome sequence and comparative genomic analysis of the nitrogen-fixing bacterium Leptospirillum ferriphilum YSK.</title>
        <authorList>
            <person name="Guo X."/>
            <person name="Yin H."/>
            <person name="Liang Y."/>
            <person name="Hu Q."/>
            <person name="Ma L."/>
            <person name="Xiao Y."/>
            <person name="Zhang X."/>
            <person name="Qiu G."/>
            <person name="Liu X."/>
        </authorList>
    </citation>
    <scope>NUCLEOTIDE SEQUENCE [LARGE SCALE GENOMIC DNA]</scope>
    <source>
        <strain evidence="3">YSK</strain>
    </source>
</reference>
<dbReference type="AlphaFoldDB" id="A0A059Y1X7"/>
<proteinExistence type="predicted"/>
<keyword evidence="1" id="KW-0472">Membrane</keyword>
<dbReference type="HOGENOM" id="CLU_1775116_0_0_0"/>
<keyword evidence="3" id="KW-1185">Reference proteome</keyword>
<gene>
    <name evidence="2" type="ORF">Y981_02590</name>
</gene>
<name>A0A059Y1X7_9BACT</name>
<dbReference type="EMBL" id="CP007243">
    <property type="protein sequence ID" value="AIA31492.1"/>
    <property type="molecule type" value="Genomic_DNA"/>
</dbReference>
<evidence type="ECO:0000313" key="2">
    <source>
        <dbReference type="EMBL" id="AIA31492.1"/>
    </source>
</evidence>
<reference evidence="2 3" key="2">
    <citation type="journal article" date="2015" name="Biomed. Res. Int.">
        <title>Effects of Arsenite Resistance on the Growth and Functional Gene Expression of Leptospirillum ferriphilum and Acidithiobacillus thiooxidans in Pure Culture and Coculture.</title>
        <authorList>
            <person name="Jiang H."/>
            <person name="Liang Y."/>
            <person name="Yin H."/>
            <person name="Xiao Y."/>
            <person name="Guo X."/>
            <person name="Xu Y."/>
            <person name="Hu Q."/>
            <person name="Liu H."/>
            <person name="Liu X."/>
        </authorList>
    </citation>
    <scope>NUCLEOTIDE SEQUENCE [LARGE SCALE GENOMIC DNA]</scope>
    <source>
        <strain evidence="2 3">YSK</strain>
    </source>
</reference>
<dbReference type="Proteomes" id="UP000027059">
    <property type="component" value="Chromosome"/>
</dbReference>
<sequence>MANLTPQQLAAMSPDQLFAQLGTEKVANMHAVFGNLNLKADALTFSAQDTTDAGRSFFEILNQNAYNFFCGNPSNQDGLAHLLAALNISKDPSAIIAAVSGVLTAYLGLGPIIAMIVAALLIKVVFPAVITSLCNDWKNYLNPPTP</sequence>
<feature type="transmembrane region" description="Helical" evidence="1">
    <location>
        <begin position="95"/>
        <end position="122"/>
    </location>
</feature>
<keyword evidence="1" id="KW-1133">Transmembrane helix</keyword>